<keyword evidence="4" id="KW-1185">Reference proteome</keyword>
<feature type="signal peptide" evidence="2">
    <location>
        <begin position="1"/>
        <end position="23"/>
    </location>
</feature>
<name>A0A5B0QWF3_PUCGR</name>
<proteinExistence type="predicted"/>
<sequence length="168" mass="19061">MYFGLKYLSKVVLLALQILQSQCMEKYHSSHFNMMDVDSGMKHASSENSDCLVFNMMPAEDIVQAQKGNQLNIGRLNIPMQNEIQPFQNIDHHAQAHHGSSQGLEAHNHPIKKGSNETPTIGMKRFRYGSELETISNKRLIVDFAELKISESIEHSTKGNHFLLLQIL</sequence>
<dbReference type="Proteomes" id="UP000324748">
    <property type="component" value="Unassembled WGS sequence"/>
</dbReference>
<feature type="chain" id="PRO_5022960249" evidence="2">
    <location>
        <begin position="24"/>
        <end position="168"/>
    </location>
</feature>
<evidence type="ECO:0000313" key="3">
    <source>
        <dbReference type="EMBL" id="KAA1117651.1"/>
    </source>
</evidence>
<accession>A0A5B0QWF3</accession>
<comment type="caution">
    <text evidence="3">The sequence shown here is derived from an EMBL/GenBank/DDBJ whole genome shotgun (WGS) entry which is preliminary data.</text>
</comment>
<protein>
    <submittedName>
        <fullName evidence="3">Uncharacterized protein</fullName>
    </submittedName>
</protein>
<keyword evidence="2" id="KW-0732">Signal</keyword>
<dbReference type="EMBL" id="VSWC01000002">
    <property type="protein sequence ID" value="KAA1117651.1"/>
    <property type="molecule type" value="Genomic_DNA"/>
</dbReference>
<evidence type="ECO:0000256" key="2">
    <source>
        <dbReference type="SAM" id="SignalP"/>
    </source>
</evidence>
<dbReference type="AlphaFoldDB" id="A0A5B0QWF3"/>
<reference evidence="3 4" key="1">
    <citation type="submission" date="2019-05" db="EMBL/GenBank/DDBJ databases">
        <title>Emergence of the Ug99 lineage of the wheat stem rust pathogen through somatic hybridization.</title>
        <authorList>
            <person name="Li F."/>
            <person name="Upadhyaya N.M."/>
            <person name="Sperschneider J."/>
            <person name="Matny O."/>
            <person name="Nguyen-Phuc H."/>
            <person name="Mago R."/>
            <person name="Raley C."/>
            <person name="Miller M.E."/>
            <person name="Silverstein K.A.T."/>
            <person name="Henningsen E."/>
            <person name="Hirsch C.D."/>
            <person name="Visser B."/>
            <person name="Pretorius Z.A."/>
            <person name="Steffenson B.J."/>
            <person name="Schwessinger B."/>
            <person name="Dodds P.N."/>
            <person name="Figueroa M."/>
        </authorList>
    </citation>
    <scope>NUCLEOTIDE SEQUENCE [LARGE SCALE GENOMIC DNA]</scope>
    <source>
        <strain evidence="3">21-0</strain>
    </source>
</reference>
<gene>
    <name evidence="3" type="ORF">PGT21_018483</name>
</gene>
<evidence type="ECO:0000313" key="4">
    <source>
        <dbReference type="Proteomes" id="UP000324748"/>
    </source>
</evidence>
<organism evidence="3 4">
    <name type="scientific">Puccinia graminis f. sp. tritici</name>
    <dbReference type="NCBI Taxonomy" id="56615"/>
    <lineage>
        <taxon>Eukaryota</taxon>
        <taxon>Fungi</taxon>
        <taxon>Dikarya</taxon>
        <taxon>Basidiomycota</taxon>
        <taxon>Pucciniomycotina</taxon>
        <taxon>Pucciniomycetes</taxon>
        <taxon>Pucciniales</taxon>
        <taxon>Pucciniaceae</taxon>
        <taxon>Puccinia</taxon>
    </lineage>
</organism>
<feature type="region of interest" description="Disordered" evidence="1">
    <location>
        <begin position="94"/>
        <end position="120"/>
    </location>
</feature>
<evidence type="ECO:0000256" key="1">
    <source>
        <dbReference type="SAM" id="MobiDB-lite"/>
    </source>
</evidence>